<proteinExistence type="inferred from homology"/>
<dbReference type="InterPro" id="IPR005338">
    <property type="entry name" value="Anhydro_N_Ac-Mur_kinase"/>
</dbReference>
<dbReference type="PANTHER" id="PTHR30605">
    <property type="entry name" value="ANHYDRO-N-ACETYLMURAMIC ACID KINASE"/>
    <property type="match status" value="1"/>
</dbReference>
<dbReference type="RefSeq" id="WP_126599213.1">
    <property type="nucleotide sequence ID" value="NZ_LR134510.1"/>
</dbReference>
<gene>
    <name evidence="1 2" type="primary">anmK</name>
    <name evidence="2" type="ORF">NCTC12871_00808</name>
</gene>
<dbReference type="EC" id="2.7.1.170" evidence="1"/>
<dbReference type="Proteomes" id="UP000279799">
    <property type="component" value="Chromosome"/>
</dbReference>
<keyword evidence="1 2" id="KW-0418">Kinase</keyword>
<dbReference type="GO" id="GO:0006040">
    <property type="term" value="P:amino sugar metabolic process"/>
    <property type="evidence" value="ECO:0007669"/>
    <property type="project" value="InterPro"/>
</dbReference>
<dbReference type="CDD" id="cd24050">
    <property type="entry name" value="ASKHA_NBD_ANMK"/>
    <property type="match status" value="1"/>
</dbReference>
<evidence type="ECO:0000313" key="3">
    <source>
        <dbReference type="Proteomes" id="UP000279799"/>
    </source>
</evidence>
<dbReference type="Gene3D" id="3.30.420.40">
    <property type="match status" value="2"/>
</dbReference>
<keyword evidence="1" id="KW-0067">ATP-binding</keyword>
<feature type="binding site" evidence="1">
    <location>
        <begin position="13"/>
        <end position="20"/>
    </location>
    <ligand>
        <name>ATP</name>
        <dbReference type="ChEBI" id="CHEBI:30616"/>
    </ligand>
</feature>
<dbReference type="Pfam" id="PF03702">
    <property type="entry name" value="AnmK"/>
    <property type="match status" value="1"/>
</dbReference>
<dbReference type="HAMAP" id="MF_01270">
    <property type="entry name" value="AnhMurNAc_kinase"/>
    <property type="match status" value="1"/>
</dbReference>
<evidence type="ECO:0000256" key="1">
    <source>
        <dbReference type="HAMAP-Rule" id="MF_01270"/>
    </source>
</evidence>
<accession>A0A448TTY4</accession>
<keyword evidence="1" id="KW-0547">Nucleotide-binding</keyword>
<reference evidence="2 3" key="1">
    <citation type="submission" date="2018-12" db="EMBL/GenBank/DDBJ databases">
        <authorList>
            <consortium name="Pathogen Informatics"/>
        </authorList>
    </citation>
    <scope>NUCLEOTIDE SEQUENCE [LARGE SCALE GENOMIC DNA]</scope>
    <source>
        <strain evidence="2 3">NCTC12871</strain>
    </source>
</reference>
<dbReference type="GO" id="GO:0097175">
    <property type="term" value="P:1,6-anhydro-N-acetyl-beta-muramic acid catabolic process"/>
    <property type="evidence" value="ECO:0007669"/>
    <property type="project" value="UniProtKB-UniRule"/>
</dbReference>
<dbReference type="UniPathway" id="UPA00544"/>
<dbReference type="GO" id="GO:0016773">
    <property type="term" value="F:phosphotransferase activity, alcohol group as acceptor"/>
    <property type="evidence" value="ECO:0007669"/>
    <property type="project" value="UniProtKB-UniRule"/>
</dbReference>
<name>A0A448TTY4_9PAST</name>
<comment type="function">
    <text evidence="1">Catalyzes the specific phosphorylation of 1,6-anhydro-N-acetylmuramic acid (anhMurNAc) with the simultaneous cleavage of the 1,6-anhydro ring, generating MurNAc-6-P. Is required for the utilization of anhMurNAc either imported from the medium or derived from its own cell wall murein, and thus plays a role in cell wall recycling.</text>
</comment>
<dbReference type="AlphaFoldDB" id="A0A448TTY4"/>
<keyword evidence="1" id="KW-0119">Carbohydrate metabolism</keyword>
<dbReference type="OrthoDB" id="9763949at2"/>
<comment type="pathway">
    <text evidence="1">Amino-sugar metabolism; 1,6-anhydro-N-acetylmuramate degradation.</text>
</comment>
<protein>
    <recommendedName>
        <fullName evidence="1">Anhydro-N-acetylmuramic acid kinase</fullName>
        <ecNumber evidence="1">2.7.1.170</ecNumber>
    </recommendedName>
    <alternativeName>
        <fullName evidence="1">AnhMurNAc kinase</fullName>
    </alternativeName>
</protein>
<comment type="similarity">
    <text evidence="1">Belongs to the anhydro-N-acetylmuramic acid kinase family.</text>
</comment>
<dbReference type="SUPFAM" id="SSF53067">
    <property type="entry name" value="Actin-like ATPase domain"/>
    <property type="match status" value="1"/>
</dbReference>
<keyword evidence="3" id="KW-1185">Reference proteome</keyword>
<dbReference type="NCBIfam" id="NF007148">
    <property type="entry name" value="PRK09585.3-2"/>
    <property type="match status" value="1"/>
</dbReference>
<comment type="catalytic activity">
    <reaction evidence="1">
        <text>1,6-anhydro-N-acetyl-beta-muramate + ATP + H2O = N-acetyl-D-muramate 6-phosphate + ADP + H(+)</text>
        <dbReference type="Rhea" id="RHEA:24952"/>
        <dbReference type="ChEBI" id="CHEBI:15377"/>
        <dbReference type="ChEBI" id="CHEBI:15378"/>
        <dbReference type="ChEBI" id="CHEBI:30616"/>
        <dbReference type="ChEBI" id="CHEBI:58690"/>
        <dbReference type="ChEBI" id="CHEBI:58722"/>
        <dbReference type="ChEBI" id="CHEBI:456216"/>
        <dbReference type="EC" id="2.7.1.170"/>
    </reaction>
</comment>
<dbReference type="InterPro" id="IPR043129">
    <property type="entry name" value="ATPase_NBD"/>
</dbReference>
<evidence type="ECO:0000313" key="2">
    <source>
        <dbReference type="EMBL" id="VEJ09355.1"/>
    </source>
</evidence>
<comment type="pathway">
    <text evidence="1">Cell wall biogenesis; peptidoglycan recycling.</text>
</comment>
<dbReference type="GO" id="GO:0009254">
    <property type="term" value="P:peptidoglycan turnover"/>
    <property type="evidence" value="ECO:0007669"/>
    <property type="project" value="UniProtKB-UniRule"/>
</dbReference>
<dbReference type="UniPathway" id="UPA00343"/>
<dbReference type="KEGG" id="adp:NCTC12871_00808"/>
<dbReference type="EMBL" id="LR134510">
    <property type="protein sequence ID" value="VEJ09355.1"/>
    <property type="molecule type" value="Genomic_DNA"/>
</dbReference>
<sequence>MNQKNLYIGIMSGTSLDGVDMALVNFSAQKAQMQAATTYPMPENLRQDLLALHQGTVHLQKLGELQQALGELYADCTLKFLEENQLTKQDIVAIGCHGQTIWHAPSGAYPFTMQIGNPQIIATRTGIPTVADFRNKDMVLGGQGAPLVPAFHHALFFDENYATAVLNIGGISNVSLLSKTNVIGFDTGPGNALLDLWIEKSLGLAFDKNGDWAKTGKILPNLLACALSDPYFQLPAPKSTGREYFNLVWLEKICHLAKTENAQPQDIQATLVEITAQCSAHVLQQWQEASHNPKRLLLCGGGAKNLALVATFKRLLPHWEITTTAPFGIHPDDVEAAAFAWLAYCRIHNYTSNLPSVTGAKQATSLGTLYEP</sequence>
<dbReference type="GO" id="GO:0005524">
    <property type="term" value="F:ATP binding"/>
    <property type="evidence" value="ECO:0007669"/>
    <property type="project" value="UniProtKB-UniRule"/>
</dbReference>
<dbReference type="GO" id="GO:0016301">
    <property type="term" value="F:kinase activity"/>
    <property type="evidence" value="ECO:0007669"/>
    <property type="project" value="UniProtKB-KW"/>
</dbReference>
<dbReference type="PANTHER" id="PTHR30605:SF0">
    <property type="entry name" value="ANHYDRO-N-ACETYLMURAMIC ACID KINASE"/>
    <property type="match status" value="1"/>
</dbReference>
<organism evidence="2 3">
    <name type="scientific">Actinobacillus delphinicola</name>
    <dbReference type="NCBI Taxonomy" id="51161"/>
    <lineage>
        <taxon>Bacteria</taxon>
        <taxon>Pseudomonadati</taxon>
        <taxon>Pseudomonadota</taxon>
        <taxon>Gammaproteobacteria</taxon>
        <taxon>Pasteurellales</taxon>
        <taxon>Pasteurellaceae</taxon>
        <taxon>Actinobacillus</taxon>
    </lineage>
</organism>
<dbReference type="NCBIfam" id="NF007139">
    <property type="entry name" value="PRK09585.1-3"/>
    <property type="match status" value="1"/>
</dbReference>
<keyword evidence="1 2" id="KW-0808">Transferase</keyword>